<dbReference type="GO" id="GO:0008168">
    <property type="term" value="F:methyltransferase activity"/>
    <property type="evidence" value="ECO:0007669"/>
    <property type="project" value="UniProtKB-KW"/>
</dbReference>
<feature type="domain" description="Methyltransferase" evidence="2">
    <location>
        <begin position="83"/>
        <end position="165"/>
    </location>
</feature>
<dbReference type="Pfam" id="PF13649">
    <property type="entry name" value="Methyltransf_25"/>
    <property type="match status" value="1"/>
</dbReference>
<dbReference type="CDD" id="cd02440">
    <property type="entry name" value="AdoMet_MTases"/>
    <property type="match status" value="1"/>
</dbReference>
<dbReference type="EMBL" id="JACMSE010000003">
    <property type="protein sequence ID" value="MBC2888843.1"/>
    <property type="molecule type" value="Genomic_DNA"/>
</dbReference>
<dbReference type="RefSeq" id="WP_185904772.1">
    <property type="nucleotide sequence ID" value="NZ_JACMSE010000003.1"/>
</dbReference>
<proteinExistence type="predicted"/>
<dbReference type="Gene3D" id="3.40.50.150">
    <property type="entry name" value="Vaccinia Virus protein VP39"/>
    <property type="match status" value="1"/>
</dbReference>
<comment type="caution">
    <text evidence="3">The sequence shown here is derived from an EMBL/GenBank/DDBJ whole genome shotgun (WGS) entry which is preliminary data.</text>
</comment>
<reference evidence="3 4" key="1">
    <citation type="submission" date="2020-08" db="EMBL/GenBank/DDBJ databases">
        <authorList>
            <person name="Liu C."/>
            <person name="Sun Q."/>
        </authorList>
    </citation>
    <scope>NUCLEOTIDE SEQUENCE [LARGE SCALE GENOMIC DNA]</scope>
    <source>
        <strain evidence="3 4">N22</strain>
    </source>
</reference>
<evidence type="ECO:0000256" key="1">
    <source>
        <dbReference type="SAM" id="MobiDB-lite"/>
    </source>
</evidence>
<sequence length="314" mass="34809">MIENSTPETPASASSDNAPTAFTPLLTTRNWNGEWKELQKARRRADDSSYWDKRASTFTSKDSPTPYVQRFLDLAGIRPGETVFDMGCGTGALSLPLGKRGHKVVAADFSQGMLERMGEALARNGVTGVEPVRMSWEDDWAAHGVEPGSADVCVASRSIATADLEDSLMRLDAVARRRVCITLPTGSSPRIDERILSAIGLQRSLGRDYLYAFMILANRGIRPEVAYITSARTDTYDSFDEAYQELARMVDSASGTMVPEAEREAALGRLRTWLDDNLTENPDAGKADQDDQPQKRLRLREPRVVTWAFIAWDK</sequence>
<organism evidence="3 4">
    <name type="scientific">Gordonibacter massiliensis</name>
    <name type="common">ex Traore et al. 2017</name>
    <dbReference type="NCBI Taxonomy" id="1841863"/>
    <lineage>
        <taxon>Bacteria</taxon>
        <taxon>Bacillati</taxon>
        <taxon>Actinomycetota</taxon>
        <taxon>Coriobacteriia</taxon>
        <taxon>Eggerthellales</taxon>
        <taxon>Eggerthellaceae</taxon>
        <taxon>Gordonibacter</taxon>
    </lineage>
</organism>
<evidence type="ECO:0000313" key="3">
    <source>
        <dbReference type="EMBL" id="MBC2888843.1"/>
    </source>
</evidence>
<keyword evidence="4" id="KW-1185">Reference proteome</keyword>
<keyword evidence="3" id="KW-0489">Methyltransferase</keyword>
<evidence type="ECO:0000259" key="2">
    <source>
        <dbReference type="Pfam" id="PF13649"/>
    </source>
</evidence>
<name>A0A842JAH9_9ACTN</name>
<feature type="region of interest" description="Disordered" evidence="1">
    <location>
        <begin position="1"/>
        <end position="26"/>
    </location>
</feature>
<protein>
    <submittedName>
        <fullName evidence="3">Methyltransferase domain-containing protein</fullName>
    </submittedName>
</protein>
<accession>A0A842JAH9</accession>
<dbReference type="SUPFAM" id="SSF53335">
    <property type="entry name" value="S-adenosyl-L-methionine-dependent methyltransferases"/>
    <property type="match status" value="1"/>
</dbReference>
<dbReference type="InterPro" id="IPR029063">
    <property type="entry name" value="SAM-dependent_MTases_sf"/>
</dbReference>
<dbReference type="InterPro" id="IPR041698">
    <property type="entry name" value="Methyltransf_25"/>
</dbReference>
<keyword evidence="3" id="KW-0808">Transferase</keyword>
<evidence type="ECO:0000313" key="4">
    <source>
        <dbReference type="Proteomes" id="UP000587396"/>
    </source>
</evidence>
<gene>
    <name evidence="3" type="ORF">H7313_05695</name>
</gene>
<dbReference type="AlphaFoldDB" id="A0A842JAH9"/>
<dbReference type="GO" id="GO:0032259">
    <property type="term" value="P:methylation"/>
    <property type="evidence" value="ECO:0007669"/>
    <property type="project" value="UniProtKB-KW"/>
</dbReference>
<dbReference type="Proteomes" id="UP000587396">
    <property type="component" value="Unassembled WGS sequence"/>
</dbReference>